<dbReference type="SMART" id="SM00775">
    <property type="entry name" value="LNS2"/>
    <property type="match status" value="1"/>
</dbReference>
<evidence type="ECO:0000256" key="5">
    <source>
        <dbReference type="SAM" id="MobiDB-lite"/>
    </source>
</evidence>
<dbReference type="eggNOG" id="KOG2116">
    <property type="taxonomic scope" value="Eukaryota"/>
</dbReference>
<evidence type="ECO:0000313" key="8">
    <source>
        <dbReference type="Proteomes" id="UP000019132"/>
    </source>
</evidence>
<dbReference type="InterPro" id="IPR031703">
    <property type="entry name" value="Lipin_mid"/>
</dbReference>
<dbReference type="OMA" id="XIKHESS"/>
<feature type="domain" description="LNS2/PITP" evidence="6">
    <location>
        <begin position="439"/>
        <end position="600"/>
    </location>
</feature>
<comment type="cofactor">
    <cofactor evidence="1">
        <name>Mg(2+)</name>
        <dbReference type="ChEBI" id="CHEBI:18420"/>
    </cofactor>
</comment>
<feature type="compositionally biased region" description="Low complexity" evidence="5">
    <location>
        <begin position="642"/>
        <end position="654"/>
    </location>
</feature>
<keyword evidence="8" id="KW-1185">Reference proteome</keyword>
<evidence type="ECO:0000259" key="6">
    <source>
        <dbReference type="SMART" id="SM00775"/>
    </source>
</evidence>
<dbReference type="InterPro" id="IPR007651">
    <property type="entry name" value="Lipin_N"/>
</dbReference>
<dbReference type="Pfam" id="PF04571">
    <property type="entry name" value="Lipin_N"/>
    <property type="match status" value="1"/>
</dbReference>
<comment type="similarity">
    <text evidence="2">Belongs to the lipin family.</text>
</comment>
<dbReference type="HOGENOM" id="CLU_002546_0_1_1"/>
<dbReference type="FunCoup" id="K3WBX2">
    <property type="interactions" value="98"/>
</dbReference>
<dbReference type="VEuPathDB" id="FungiDB:PYU1_G002460"/>
<reference evidence="8" key="2">
    <citation type="submission" date="2010-04" db="EMBL/GenBank/DDBJ databases">
        <authorList>
            <person name="Buell R."/>
            <person name="Hamilton J."/>
            <person name="Hostetler J."/>
        </authorList>
    </citation>
    <scope>NUCLEOTIDE SEQUENCE [LARGE SCALE GENOMIC DNA]</scope>
    <source>
        <strain evidence="8">DAOM:BR144</strain>
    </source>
</reference>
<dbReference type="EnsemblProtists" id="PYU1_T002463">
    <property type="protein sequence ID" value="PYU1_T002463"/>
    <property type="gene ID" value="PYU1_G002460"/>
</dbReference>
<dbReference type="InterPro" id="IPR031315">
    <property type="entry name" value="LNS2/PITP"/>
</dbReference>
<sequence>MNVIYSVKDYVTNVLDFHQGTASGAIDIVTVQHEDGSVRCTPFHVHFGKAKLKRVTEKVVTIIVNGSVVDGVHMKLGAAGEAFFVDQVEEPVEDDYSTSPLVSPTPGSGGCKSNGKQGALEDFSLPLTPRESTFSRVDSASKSLDNTFEDTATPESHPEWHDAYRVVPETLGSQRRDIHSASERLTWGWGALPVVQPAASSDNLSLVDTDTEDELPMMVKSESVYFDAFEGESGPSSQAYVADHPCMSLCGHLLDEVESQEEKHVIFSEHIINYESFRENPAAILRDRNLMFLIDGQILPFDAEVQAYLISRVLFPDCAPLSLGSGATTSSAQAEGEETQQSSRVSKDGDNENDLNEESIQDDSIWSKDATAHGTSLSVQVIPQDDVFHRKSLQPSQEDILKMGLRFGANDIEFVVHTALKEELRVSAKMYFWPVSAKIVIAEIDGAVSRIASNGMFSNLLSGKEKERPGLHTGALDFYAKLARNGYRIVYLTSRGLSQADLMHGMLRSSLDDTGLALPNGPVLLAPDRLLATNSNEMIDSRDFKVAALNGIRALFPSDVNPFYAAFGRTFADSVIFTQVGVFPGKVFLVDEGDGRLRHKSMLNFQESYSSLVAMLDKMFPPICSPVTRRPTCQPSGAEIKLLGSSSSSSSSLLPQQEQRKESFGLKRNYTSTEDLVSDVISSQVRTRSMGDEAFNDVNFWRIRPGRI</sequence>
<keyword evidence="4" id="KW-0378">Hydrolase</keyword>
<evidence type="ECO:0000256" key="4">
    <source>
        <dbReference type="ARBA" id="ARBA00022801"/>
    </source>
</evidence>
<reference evidence="8" key="1">
    <citation type="journal article" date="2010" name="Genome Biol.">
        <title>Genome sequence of the necrotrophic plant pathogen Pythium ultimum reveals original pathogenicity mechanisms and effector repertoire.</title>
        <authorList>
            <person name="Levesque C.A."/>
            <person name="Brouwer H."/>
            <person name="Cano L."/>
            <person name="Hamilton J.P."/>
            <person name="Holt C."/>
            <person name="Huitema E."/>
            <person name="Raffaele S."/>
            <person name="Robideau G.P."/>
            <person name="Thines M."/>
            <person name="Win J."/>
            <person name="Zerillo M.M."/>
            <person name="Beakes G.W."/>
            <person name="Boore J.L."/>
            <person name="Busam D."/>
            <person name="Dumas B."/>
            <person name="Ferriera S."/>
            <person name="Fuerstenberg S.I."/>
            <person name="Gachon C.M."/>
            <person name="Gaulin E."/>
            <person name="Govers F."/>
            <person name="Grenville-Briggs L."/>
            <person name="Horner N."/>
            <person name="Hostetler J."/>
            <person name="Jiang R.H."/>
            <person name="Johnson J."/>
            <person name="Krajaejun T."/>
            <person name="Lin H."/>
            <person name="Meijer H.J."/>
            <person name="Moore B."/>
            <person name="Morris P."/>
            <person name="Phuntmart V."/>
            <person name="Puiu D."/>
            <person name="Shetty J."/>
            <person name="Stajich J.E."/>
            <person name="Tripathy S."/>
            <person name="Wawra S."/>
            <person name="van West P."/>
            <person name="Whitty B.R."/>
            <person name="Coutinho P.M."/>
            <person name="Henrissat B."/>
            <person name="Martin F."/>
            <person name="Thomas P.D."/>
            <person name="Tyler B.M."/>
            <person name="De Vries R.P."/>
            <person name="Kamoun S."/>
            <person name="Yandell M."/>
            <person name="Tisserat N."/>
            <person name="Buell C.R."/>
        </authorList>
    </citation>
    <scope>NUCLEOTIDE SEQUENCE</scope>
    <source>
        <strain evidence="8">DAOM:BR144</strain>
    </source>
</reference>
<accession>K3WBX2</accession>
<name>K3WBX2_GLOUD</name>
<evidence type="ECO:0000256" key="2">
    <source>
        <dbReference type="ARBA" id="ARBA00005476"/>
    </source>
</evidence>
<dbReference type="Pfam" id="PF16876">
    <property type="entry name" value="Lipin_mid"/>
    <property type="match status" value="1"/>
</dbReference>
<reference evidence="7" key="3">
    <citation type="submission" date="2014-11" db="UniProtKB">
        <authorList>
            <consortium name="EnsemblProtists"/>
        </authorList>
    </citation>
    <scope>IDENTIFICATION</scope>
    <source>
        <strain evidence="7">DAOM BR144</strain>
    </source>
</reference>
<feature type="compositionally biased region" description="Polar residues" evidence="5">
    <location>
        <begin position="97"/>
        <end position="106"/>
    </location>
</feature>
<feature type="region of interest" description="Disordered" evidence="5">
    <location>
        <begin position="638"/>
        <end position="665"/>
    </location>
</feature>
<organism evidence="7 8">
    <name type="scientific">Globisporangium ultimum (strain ATCC 200006 / CBS 805.95 / DAOM BR144)</name>
    <name type="common">Pythium ultimum</name>
    <dbReference type="NCBI Taxonomy" id="431595"/>
    <lineage>
        <taxon>Eukaryota</taxon>
        <taxon>Sar</taxon>
        <taxon>Stramenopiles</taxon>
        <taxon>Oomycota</taxon>
        <taxon>Peronosporomycetes</taxon>
        <taxon>Pythiales</taxon>
        <taxon>Pythiaceae</taxon>
        <taxon>Globisporangium</taxon>
    </lineage>
</organism>
<proteinExistence type="inferred from homology"/>
<dbReference type="STRING" id="431595.K3WBX2"/>
<evidence type="ECO:0000313" key="7">
    <source>
        <dbReference type="EnsemblProtists" id="PYU1_T002463"/>
    </source>
</evidence>
<evidence type="ECO:0000256" key="3">
    <source>
        <dbReference type="ARBA" id="ARBA00012638"/>
    </source>
</evidence>
<feature type="compositionally biased region" description="Acidic residues" evidence="5">
    <location>
        <begin position="351"/>
        <end position="361"/>
    </location>
</feature>
<dbReference type="InParanoid" id="K3WBX2"/>
<feature type="region of interest" description="Disordered" evidence="5">
    <location>
        <begin position="326"/>
        <end position="364"/>
    </location>
</feature>
<dbReference type="EC" id="3.1.3.4" evidence="3"/>
<feature type="compositionally biased region" description="Polar residues" evidence="5">
    <location>
        <begin position="326"/>
        <end position="344"/>
    </location>
</feature>
<dbReference type="InterPro" id="IPR013209">
    <property type="entry name" value="LNS2"/>
</dbReference>
<dbReference type="PANTHER" id="PTHR12181">
    <property type="entry name" value="LIPIN"/>
    <property type="match status" value="1"/>
</dbReference>
<dbReference type="GO" id="GO:0008195">
    <property type="term" value="F:phosphatidate phosphatase activity"/>
    <property type="evidence" value="ECO:0007669"/>
    <property type="project" value="UniProtKB-EC"/>
</dbReference>
<dbReference type="PANTHER" id="PTHR12181:SF12">
    <property type="entry name" value="PHOSPHATIDATE PHOSPHATASE"/>
    <property type="match status" value="1"/>
</dbReference>
<dbReference type="Pfam" id="PF08235">
    <property type="entry name" value="LNS2"/>
    <property type="match status" value="1"/>
</dbReference>
<evidence type="ECO:0000256" key="1">
    <source>
        <dbReference type="ARBA" id="ARBA00001946"/>
    </source>
</evidence>
<protein>
    <recommendedName>
        <fullName evidence="3">phosphatidate phosphatase</fullName>
        <ecNumber evidence="3">3.1.3.4</ecNumber>
    </recommendedName>
</protein>
<dbReference type="AlphaFoldDB" id="K3WBX2"/>
<dbReference type="InterPro" id="IPR026058">
    <property type="entry name" value="LIPIN"/>
</dbReference>
<dbReference type="Proteomes" id="UP000019132">
    <property type="component" value="Unassembled WGS sequence"/>
</dbReference>
<feature type="region of interest" description="Disordered" evidence="5">
    <location>
        <begin position="95"/>
        <end position="121"/>
    </location>
</feature>